<dbReference type="EMBL" id="GBXM01026046">
    <property type="protein sequence ID" value="JAH82531.1"/>
    <property type="molecule type" value="Transcribed_RNA"/>
</dbReference>
<reference evidence="2" key="2">
    <citation type="journal article" date="2015" name="Fish Shellfish Immunol.">
        <title>Early steps in the European eel (Anguilla anguilla)-Vibrio vulnificus interaction in the gills: Role of the RtxA13 toxin.</title>
        <authorList>
            <person name="Callol A."/>
            <person name="Pajuelo D."/>
            <person name="Ebbesson L."/>
            <person name="Teles M."/>
            <person name="MacKenzie S."/>
            <person name="Amaro C."/>
        </authorList>
    </citation>
    <scope>NUCLEOTIDE SEQUENCE</scope>
</reference>
<dbReference type="AlphaFoldDB" id="A0A0E9VWT6"/>
<evidence type="ECO:0000256" key="1">
    <source>
        <dbReference type="SAM" id="MobiDB-lite"/>
    </source>
</evidence>
<evidence type="ECO:0000313" key="2">
    <source>
        <dbReference type="EMBL" id="JAH82531.1"/>
    </source>
</evidence>
<protein>
    <submittedName>
        <fullName evidence="2">Uncharacterized protein</fullName>
    </submittedName>
</protein>
<name>A0A0E9VWT6_ANGAN</name>
<organism evidence="2">
    <name type="scientific">Anguilla anguilla</name>
    <name type="common">European freshwater eel</name>
    <name type="synonym">Muraena anguilla</name>
    <dbReference type="NCBI Taxonomy" id="7936"/>
    <lineage>
        <taxon>Eukaryota</taxon>
        <taxon>Metazoa</taxon>
        <taxon>Chordata</taxon>
        <taxon>Craniata</taxon>
        <taxon>Vertebrata</taxon>
        <taxon>Euteleostomi</taxon>
        <taxon>Actinopterygii</taxon>
        <taxon>Neopterygii</taxon>
        <taxon>Teleostei</taxon>
        <taxon>Anguilliformes</taxon>
        <taxon>Anguillidae</taxon>
        <taxon>Anguilla</taxon>
    </lineage>
</organism>
<feature type="region of interest" description="Disordered" evidence="1">
    <location>
        <begin position="1"/>
        <end position="25"/>
    </location>
</feature>
<sequence length="25" mass="2605">MRTHNLHVCQLPAPGAVTSNSARSG</sequence>
<accession>A0A0E9VWT6</accession>
<proteinExistence type="predicted"/>
<reference evidence="2" key="1">
    <citation type="submission" date="2014-11" db="EMBL/GenBank/DDBJ databases">
        <authorList>
            <person name="Amaro Gonzalez C."/>
        </authorList>
    </citation>
    <scope>NUCLEOTIDE SEQUENCE</scope>
</reference>